<evidence type="ECO:0000256" key="4">
    <source>
        <dbReference type="ARBA" id="ARBA00023136"/>
    </source>
</evidence>
<feature type="transmembrane region" description="Helical" evidence="5">
    <location>
        <begin position="31"/>
        <end position="50"/>
    </location>
</feature>
<dbReference type="Proteomes" id="UP001553161">
    <property type="component" value="Unassembled WGS sequence"/>
</dbReference>
<evidence type="ECO:0000256" key="2">
    <source>
        <dbReference type="ARBA" id="ARBA00022692"/>
    </source>
</evidence>
<accession>A0ABV3LBS2</accession>
<dbReference type="Pfam" id="PF04893">
    <property type="entry name" value="Yip1"/>
    <property type="match status" value="1"/>
</dbReference>
<protein>
    <submittedName>
        <fullName evidence="7">YIP1 family protein</fullName>
    </submittedName>
</protein>
<reference evidence="7 8" key="1">
    <citation type="submission" date="2024-07" db="EMBL/GenBank/DDBJ databases">
        <authorList>
            <person name="Kang M."/>
        </authorList>
    </citation>
    <scope>NUCLEOTIDE SEQUENCE [LARGE SCALE GENOMIC DNA]</scope>
    <source>
        <strain evidence="7 8">DFM31</strain>
    </source>
</reference>
<comment type="caution">
    <text evidence="7">The sequence shown here is derived from an EMBL/GenBank/DDBJ whole genome shotgun (WGS) entry which is preliminary data.</text>
</comment>
<feature type="domain" description="Yip1" evidence="6">
    <location>
        <begin position="10"/>
        <end position="156"/>
    </location>
</feature>
<feature type="transmembrane region" description="Helical" evidence="5">
    <location>
        <begin position="133"/>
        <end position="152"/>
    </location>
</feature>
<evidence type="ECO:0000313" key="7">
    <source>
        <dbReference type="EMBL" id="MEV8468937.1"/>
    </source>
</evidence>
<keyword evidence="4 5" id="KW-0472">Membrane</keyword>
<keyword evidence="2 5" id="KW-0812">Transmembrane</keyword>
<feature type="transmembrane region" description="Helical" evidence="5">
    <location>
        <begin position="70"/>
        <end position="92"/>
    </location>
</feature>
<evidence type="ECO:0000256" key="5">
    <source>
        <dbReference type="SAM" id="Phobius"/>
    </source>
</evidence>
<proteinExistence type="predicted"/>
<organism evidence="7 8">
    <name type="scientific">Meridianimarinicoccus marinus</name>
    <dbReference type="NCBI Taxonomy" id="3231483"/>
    <lineage>
        <taxon>Bacteria</taxon>
        <taxon>Pseudomonadati</taxon>
        <taxon>Pseudomonadota</taxon>
        <taxon>Alphaproteobacteria</taxon>
        <taxon>Rhodobacterales</taxon>
        <taxon>Paracoccaceae</taxon>
        <taxon>Meridianimarinicoccus</taxon>
    </lineage>
</organism>
<evidence type="ECO:0000256" key="1">
    <source>
        <dbReference type="ARBA" id="ARBA00004141"/>
    </source>
</evidence>
<keyword evidence="8" id="KW-1185">Reference proteome</keyword>
<feature type="transmembrane region" description="Helical" evidence="5">
    <location>
        <begin position="104"/>
        <end position="121"/>
    </location>
</feature>
<dbReference type="EMBL" id="JBFBVU010000053">
    <property type="protein sequence ID" value="MEV8468937.1"/>
    <property type="molecule type" value="Genomic_DNA"/>
</dbReference>
<dbReference type="InterPro" id="IPR006977">
    <property type="entry name" value="Yip1_dom"/>
</dbReference>
<keyword evidence="3 5" id="KW-1133">Transmembrane helix</keyword>
<comment type="subcellular location">
    <subcellularLocation>
        <location evidence="1">Membrane</location>
        <topology evidence="1">Multi-pass membrane protein</topology>
    </subcellularLocation>
</comment>
<gene>
    <name evidence="7" type="ORF">AB0T83_19505</name>
</gene>
<sequence>MAVTTDILATYRRPRQVLRRLLAGPAHEGRALAYLMLGCVLVFIAQWPRLSRQAALDPGHDMAELASGEVLVWIFMAPLAFYALAALAHLVARLLGGQGTWYRARMATFWTLVALSPFWLLRGMVSGFLGPGVALDAVTLVSLLVFALLWVATLREAERAEPVASDVAGS</sequence>
<evidence type="ECO:0000256" key="3">
    <source>
        <dbReference type="ARBA" id="ARBA00022989"/>
    </source>
</evidence>
<evidence type="ECO:0000259" key="6">
    <source>
        <dbReference type="Pfam" id="PF04893"/>
    </source>
</evidence>
<evidence type="ECO:0000313" key="8">
    <source>
        <dbReference type="Proteomes" id="UP001553161"/>
    </source>
</evidence>
<name>A0ABV3LBS2_9RHOB</name>
<dbReference type="RefSeq" id="WP_366194891.1">
    <property type="nucleotide sequence ID" value="NZ_JBFBVU010000053.1"/>
</dbReference>